<feature type="compositionally biased region" description="Polar residues" evidence="5">
    <location>
        <begin position="22"/>
        <end position="34"/>
    </location>
</feature>
<dbReference type="PANTHER" id="PTHR31234:SF2">
    <property type="entry name" value="OS05G0199100 PROTEIN"/>
    <property type="match status" value="1"/>
</dbReference>
<sequence length="249" mass="26980">MADRSFSSGKPNPQPPRPATGQPASQAAKSQFYINPTYRPPPPSKDHRNPRGLLRVCCCSFFLLLLILVLLAAIAGGIVYAIYRPHRPSFSVSSLRLSSLNLSSSDRLTSRLDLSVTGRNPNRKVVFLYDPISVSVTSNSVGIGNGSFPPFYHAAKNTTTLRATVSSSGQIVDPSVATDLKKSSIPLEIDMETKAGVKIGQLKTKKLGMKVSCDGIEVAIPKGKKTPPALSSEISCKVKLRMKIWKWTI</sequence>
<evidence type="ECO:0000259" key="7">
    <source>
        <dbReference type="Pfam" id="PF03168"/>
    </source>
</evidence>
<evidence type="ECO:0000313" key="9">
    <source>
        <dbReference type="EMBL" id="KAG0455878.1"/>
    </source>
</evidence>
<evidence type="ECO:0000256" key="2">
    <source>
        <dbReference type="ARBA" id="ARBA00022692"/>
    </source>
</evidence>
<evidence type="ECO:0000313" key="11">
    <source>
        <dbReference type="Proteomes" id="UP000639772"/>
    </source>
</evidence>
<keyword evidence="10" id="KW-1185">Reference proteome</keyword>
<dbReference type="Pfam" id="PF03168">
    <property type="entry name" value="LEA_2"/>
    <property type="match status" value="1"/>
</dbReference>
<feature type="region of interest" description="Disordered" evidence="5">
    <location>
        <begin position="1"/>
        <end position="47"/>
    </location>
</feature>
<dbReference type="GO" id="GO:0005886">
    <property type="term" value="C:plasma membrane"/>
    <property type="evidence" value="ECO:0007669"/>
    <property type="project" value="TreeGrafter"/>
</dbReference>
<feature type="transmembrane region" description="Helical" evidence="6">
    <location>
        <begin position="53"/>
        <end position="83"/>
    </location>
</feature>
<evidence type="ECO:0000313" key="10">
    <source>
        <dbReference type="Proteomes" id="UP000636800"/>
    </source>
</evidence>
<dbReference type="GO" id="GO:0098542">
    <property type="term" value="P:defense response to other organism"/>
    <property type="evidence" value="ECO:0007669"/>
    <property type="project" value="InterPro"/>
</dbReference>
<name>A0A835PNB6_VANPL</name>
<evidence type="ECO:0000256" key="5">
    <source>
        <dbReference type="SAM" id="MobiDB-lite"/>
    </source>
</evidence>
<dbReference type="SUPFAM" id="SSF117070">
    <property type="entry name" value="LEA14-like"/>
    <property type="match status" value="1"/>
</dbReference>
<evidence type="ECO:0000256" key="1">
    <source>
        <dbReference type="ARBA" id="ARBA00004167"/>
    </source>
</evidence>
<comment type="caution">
    <text evidence="9">The sequence shown here is derived from an EMBL/GenBank/DDBJ whole genome shotgun (WGS) entry which is preliminary data.</text>
</comment>
<dbReference type="EMBL" id="JADCNL010000013">
    <property type="protein sequence ID" value="KAG0454716.1"/>
    <property type="molecule type" value="Genomic_DNA"/>
</dbReference>
<feature type="domain" description="Late embryogenesis abundant protein LEA-2 subgroup" evidence="7">
    <location>
        <begin position="118"/>
        <end position="213"/>
    </location>
</feature>
<comment type="subcellular location">
    <subcellularLocation>
        <location evidence="1">Membrane</location>
        <topology evidence="1">Single-pass membrane protein</topology>
    </subcellularLocation>
</comment>
<evidence type="ECO:0000256" key="3">
    <source>
        <dbReference type="ARBA" id="ARBA00022989"/>
    </source>
</evidence>
<evidence type="ECO:0000313" key="8">
    <source>
        <dbReference type="EMBL" id="KAG0454716.1"/>
    </source>
</evidence>
<keyword evidence="3 6" id="KW-1133">Transmembrane helix</keyword>
<dbReference type="EMBL" id="JADCNM010000013">
    <property type="protein sequence ID" value="KAG0455878.1"/>
    <property type="molecule type" value="Genomic_DNA"/>
</dbReference>
<dbReference type="Proteomes" id="UP000636800">
    <property type="component" value="Chromosome 13"/>
</dbReference>
<organism evidence="9 11">
    <name type="scientific">Vanilla planifolia</name>
    <name type="common">Vanilla</name>
    <dbReference type="NCBI Taxonomy" id="51239"/>
    <lineage>
        <taxon>Eukaryota</taxon>
        <taxon>Viridiplantae</taxon>
        <taxon>Streptophyta</taxon>
        <taxon>Embryophyta</taxon>
        <taxon>Tracheophyta</taxon>
        <taxon>Spermatophyta</taxon>
        <taxon>Magnoliopsida</taxon>
        <taxon>Liliopsida</taxon>
        <taxon>Asparagales</taxon>
        <taxon>Orchidaceae</taxon>
        <taxon>Vanilloideae</taxon>
        <taxon>Vanilleae</taxon>
        <taxon>Vanilla</taxon>
    </lineage>
</organism>
<dbReference type="Gene3D" id="2.60.40.1820">
    <property type="match status" value="1"/>
</dbReference>
<dbReference type="InterPro" id="IPR004864">
    <property type="entry name" value="LEA_2"/>
</dbReference>
<feature type="compositionally biased region" description="Polar residues" evidence="5">
    <location>
        <begin position="1"/>
        <end position="11"/>
    </location>
</feature>
<proteinExistence type="predicted"/>
<dbReference type="InterPro" id="IPR044839">
    <property type="entry name" value="NDR1-like"/>
</dbReference>
<keyword evidence="2 6" id="KW-0812">Transmembrane</keyword>
<evidence type="ECO:0000256" key="6">
    <source>
        <dbReference type="SAM" id="Phobius"/>
    </source>
</evidence>
<reference evidence="10 11" key="1">
    <citation type="journal article" date="2020" name="Nat. Food">
        <title>A phased Vanilla planifolia genome enables genetic improvement of flavour and production.</title>
        <authorList>
            <person name="Hasing T."/>
            <person name="Tang H."/>
            <person name="Brym M."/>
            <person name="Khazi F."/>
            <person name="Huang T."/>
            <person name="Chambers A.H."/>
        </authorList>
    </citation>
    <scope>NUCLEOTIDE SEQUENCE [LARGE SCALE GENOMIC DNA]</scope>
    <source>
        <tissue evidence="9">Leaf</tissue>
    </source>
</reference>
<dbReference type="OrthoDB" id="777167at2759"/>
<dbReference type="PANTHER" id="PTHR31234">
    <property type="entry name" value="LATE EMBRYOGENESIS ABUNDANT (LEA) HYDROXYPROLINE-RICH GLYCOPROTEIN FAMILY"/>
    <property type="match status" value="1"/>
</dbReference>
<keyword evidence="4 6" id="KW-0472">Membrane</keyword>
<accession>A0A835PNB6</accession>
<gene>
    <name evidence="9" type="ORF">HPP92_023666</name>
    <name evidence="8" type="ORF">HPP92_024008</name>
</gene>
<dbReference type="AlphaFoldDB" id="A0A835PNB6"/>
<dbReference type="Proteomes" id="UP000639772">
    <property type="component" value="Chromosome 13"/>
</dbReference>
<evidence type="ECO:0000256" key="4">
    <source>
        <dbReference type="ARBA" id="ARBA00023136"/>
    </source>
</evidence>
<protein>
    <recommendedName>
        <fullName evidence="7">Late embryogenesis abundant protein LEA-2 subgroup domain-containing protein</fullName>
    </recommendedName>
</protein>